<name>A0A6C0HIS1_9ZZZZ</name>
<evidence type="ECO:0000313" key="1">
    <source>
        <dbReference type="EMBL" id="QHT80055.1"/>
    </source>
</evidence>
<dbReference type="EMBL" id="MN739959">
    <property type="protein sequence ID" value="QHT80055.1"/>
    <property type="molecule type" value="Genomic_DNA"/>
</dbReference>
<sequence>MEKNINKRIETYVTGLKDSIRGKITELDFQEKQKINALLEHVYDYNRLILTKEDFVKRKRVKNAIPTLNRCNARRANGEQCTRQRKEGCEFCGTHNKGVPHGFMSEDNTESTGQTTQKLEVIAEEIKGIVYYIDKYNNVYKTEDILAERENPQIIAKCVKTERGYTIPELGLV</sequence>
<organism evidence="1">
    <name type="scientific">viral metagenome</name>
    <dbReference type="NCBI Taxonomy" id="1070528"/>
    <lineage>
        <taxon>unclassified sequences</taxon>
        <taxon>metagenomes</taxon>
        <taxon>organismal metagenomes</taxon>
    </lineage>
</organism>
<proteinExistence type="predicted"/>
<accession>A0A6C0HIS1</accession>
<protein>
    <submittedName>
        <fullName evidence="1">Uncharacterized protein</fullName>
    </submittedName>
</protein>
<reference evidence="1" key="1">
    <citation type="journal article" date="2020" name="Nature">
        <title>Giant virus diversity and host interactions through global metagenomics.</title>
        <authorList>
            <person name="Schulz F."/>
            <person name="Roux S."/>
            <person name="Paez-Espino D."/>
            <person name="Jungbluth S."/>
            <person name="Walsh D.A."/>
            <person name="Denef V.J."/>
            <person name="McMahon K.D."/>
            <person name="Konstantinidis K.T."/>
            <person name="Eloe-Fadrosh E.A."/>
            <person name="Kyrpides N.C."/>
            <person name="Woyke T."/>
        </authorList>
    </citation>
    <scope>NUCLEOTIDE SEQUENCE</scope>
    <source>
        <strain evidence="1">GVMAG-M-3300023184-105</strain>
    </source>
</reference>
<dbReference type="AlphaFoldDB" id="A0A6C0HIS1"/>